<organism evidence="1 2">
    <name type="scientific">Fusarium albosuccineum</name>
    <dbReference type="NCBI Taxonomy" id="1237068"/>
    <lineage>
        <taxon>Eukaryota</taxon>
        <taxon>Fungi</taxon>
        <taxon>Dikarya</taxon>
        <taxon>Ascomycota</taxon>
        <taxon>Pezizomycotina</taxon>
        <taxon>Sordariomycetes</taxon>
        <taxon>Hypocreomycetidae</taxon>
        <taxon>Hypocreales</taxon>
        <taxon>Nectriaceae</taxon>
        <taxon>Fusarium</taxon>
        <taxon>Fusarium decemcellulare species complex</taxon>
    </lineage>
</organism>
<accession>A0A8H4PLL4</accession>
<dbReference type="OrthoDB" id="3200163at2759"/>
<dbReference type="Proteomes" id="UP000554235">
    <property type="component" value="Unassembled WGS sequence"/>
</dbReference>
<comment type="caution">
    <text evidence="1">The sequence shown here is derived from an EMBL/GenBank/DDBJ whole genome shotgun (WGS) entry which is preliminary data.</text>
</comment>
<reference evidence="1 2" key="1">
    <citation type="submission" date="2020-01" db="EMBL/GenBank/DDBJ databases">
        <title>Identification and distribution of gene clusters putatively required for synthesis of sphingolipid metabolism inhibitors in phylogenetically diverse species of the filamentous fungus Fusarium.</title>
        <authorList>
            <person name="Kim H.-S."/>
            <person name="Busman M."/>
            <person name="Brown D.W."/>
            <person name="Divon H."/>
            <person name="Uhlig S."/>
            <person name="Proctor R.H."/>
        </authorList>
    </citation>
    <scope>NUCLEOTIDE SEQUENCE [LARGE SCALE GENOMIC DNA]</scope>
    <source>
        <strain evidence="1 2">NRRL 20459</strain>
    </source>
</reference>
<keyword evidence="2" id="KW-1185">Reference proteome</keyword>
<dbReference type="EMBL" id="JAADYS010000297">
    <property type="protein sequence ID" value="KAF4470777.1"/>
    <property type="molecule type" value="Genomic_DNA"/>
</dbReference>
<proteinExistence type="predicted"/>
<sequence length="687" mass="78453">MEAAASVIAFVQISAEVVKCMVKTKQLWDQSRDLPGEIQGLIKRLEGYIPIFKSIQKQLCSQDFVSALEDDVLIADSLAFCMRAHRTLESTVEDLTLQLNAKKGFKRRLAAVKMVIGKDKLDQLKNKLTESIELLNLSFMAWNMAVARRTPEVIVSRITRQINTYAERVQPPRPTVVEITEDSKHTQKDLSVETVERVSEDTTEPHNQSAVVPRSAQKLVKTYSPSKLGRFALTYTTNTGAWQAYVQWPSWLSSSVYELQSSPTVCGWTYSYRTYNIISSKSEIIMKIQSGDKAGVLELFSSRKASPFDKDQNGDSLLYHAANSKNFELCQLFLSLGLQGTLLERKNPLRPPVDKPDRHDPGTDWMKIVNLFNSYLDEPESNMIMHLFDYQSDADYEDDYFRIFQQRFLPKFYHGPLRARLEAFRMGSFTSQSSDTLLGLLNPNRQITSFDVNQSSHEKVSIVHSVALALGQRFADEVLPYKRGWAMWRLRFYNESWSDLVQKAASVAAVEDLHSIETIQPWDIYSVPAWTGTPLISVIGGALCHISPDISFVHWDAVFQQSLQRWATDLQEGGVDLESYGKREAVSLRSQMRDVLDADAIESSKHNMRDSLRKRGARMVFKRAGRADRSKWNVNHWVPIRLLDLETGPAPSDWRITWAPEFEWMACQFWAMMEKENVIMPGSWVDS</sequence>
<dbReference type="AlphaFoldDB" id="A0A8H4PLL4"/>
<evidence type="ECO:0000313" key="2">
    <source>
        <dbReference type="Proteomes" id="UP000554235"/>
    </source>
</evidence>
<name>A0A8H4PLL4_9HYPO</name>
<evidence type="ECO:0000313" key="1">
    <source>
        <dbReference type="EMBL" id="KAF4470777.1"/>
    </source>
</evidence>
<protein>
    <recommendedName>
        <fullName evidence="3">NACHT-NTPase and P-loop NTPases N-terminal domain-containing protein</fullName>
    </recommendedName>
</protein>
<evidence type="ECO:0008006" key="3">
    <source>
        <dbReference type="Google" id="ProtNLM"/>
    </source>
</evidence>
<gene>
    <name evidence="1" type="ORF">FALBO_2329</name>
</gene>